<organism evidence="4 5">
    <name type="scientific">Azorhizobium caulinodans (strain ATCC 43989 / DSM 5975 / JCM 20966 / LMG 6465 / NBRC 14845 / NCIMB 13405 / ORS 571)</name>
    <dbReference type="NCBI Taxonomy" id="438753"/>
    <lineage>
        <taxon>Bacteria</taxon>
        <taxon>Pseudomonadati</taxon>
        <taxon>Pseudomonadota</taxon>
        <taxon>Alphaproteobacteria</taxon>
        <taxon>Hyphomicrobiales</taxon>
        <taxon>Xanthobacteraceae</taxon>
        <taxon>Azorhizobium</taxon>
    </lineage>
</organism>
<dbReference type="AlphaFoldDB" id="A8HWG6"/>
<evidence type="ECO:0000256" key="1">
    <source>
        <dbReference type="ARBA" id="ARBA00022729"/>
    </source>
</evidence>
<evidence type="ECO:0000313" key="4">
    <source>
        <dbReference type="EMBL" id="BAF90427.1"/>
    </source>
</evidence>
<dbReference type="InterPro" id="IPR036938">
    <property type="entry name" value="PAP2/HPO_sf"/>
</dbReference>
<reference evidence="4 5" key="5">
    <citation type="journal article" date="2010" name="Appl. Environ. Microbiol.">
        <title>phrR-like gene praR of Azorhizobium caulinodans ORS571 is essential for symbiosis with Sesbania rostrata and is involved in expression of reb genes.</title>
        <authorList>
            <person name="Akiba N."/>
            <person name="Aono T."/>
            <person name="Toyazaki H."/>
            <person name="Sato S."/>
            <person name="Oyaizu H."/>
        </authorList>
    </citation>
    <scope>NUCLEOTIDE SEQUENCE [LARGE SCALE GENOMIC DNA]</scope>
    <source>
        <strain evidence="5">ATCC 43989 / DSM 5975 / JCM 20966 / LMG 6465 / NBRC 14845 / NCIMB 13405 / ORS 571</strain>
    </source>
</reference>
<dbReference type="InterPro" id="IPR036709">
    <property type="entry name" value="Autotransporte_beta_dom_sf"/>
</dbReference>
<reference evidence="4 5" key="4">
    <citation type="journal article" date="2009" name="Appl. Environ. Microbiol.">
        <title>Comparative genome-wide transcriptional profiling of Azorhizobium caulinodans ORS571 grown under free-living and symbiotic conditions.</title>
        <authorList>
            <person name="Tsukada S."/>
            <person name="Aono T."/>
            <person name="Akiba N."/>
            <person name="Lee KB."/>
            <person name="Liu CT."/>
            <person name="Toyazaki H."/>
            <person name="Oyaizu H."/>
        </authorList>
    </citation>
    <scope>NUCLEOTIDE SEQUENCE [LARGE SCALE GENOMIC DNA]</scope>
    <source>
        <strain evidence="5">ATCC 43989 / DSM 5975 / JCM 20966 / LMG 6465 / NBRC 14845 / NCIMB 13405 / ORS 571</strain>
    </source>
</reference>
<feature type="signal peptide" evidence="2">
    <location>
        <begin position="1"/>
        <end position="25"/>
    </location>
</feature>
<reference evidence="4 5" key="1">
    <citation type="journal article" date="2007" name="Appl. Environ. Microbiol.">
        <title>Rhizobial factors required for stem nodule maturation and maintenance in Sesbania rostrata-Azorhizobium caulinodans ORS571 symbiosis.</title>
        <authorList>
            <person name="Suzuki S."/>
            <person name="Aono T."/>
            <person name="Lee KB."/>
            <person name="Suzuki T."/>
            <person name="Liu CT."/>
            <person name="Miwa H."/>
            <person name="Wakao S."/>
            <person name="Iki T."/>
            <person name="Oyaizu H."/>
        </authorList>
    </citation>
    <scope>NUCLEOTIDE SEQUENCE [LARGE SCALE GENOMIC DNA]</scope>
    <source>
        <strain evidence="5">ATCC 43989 / DSM 5975 / JCM 20966 / LMG 6465 / NBRC 14845 / NCIMB 13405 / ORS 571</strain>
    </source>
</reference>
<dbReference type="HOGENOM" id="CLU_273280_0_0_5"/>
<accession>A8HWG6</accession>
<dbReference type="SMART" id="SM00869">
    <property type="entry name" value="Autotransporter"/>
    <property type="match status" value="1"/>
</dbReference>
<evidence type="ECO:0000313" key="5">
    <source>
        <dbReference type="Proteomes" id="UP000000270"/>
    </source>
</evidence>
<dbReference type="Gene3D" id="2.40.128.130">
    <property type="entry name" value="Autotransporter beta-domain"/>
    <property type="match status" value="1"/>
</dbReference>
<dbReference type="Pfam" id="PF12951">
    <property type="entry name" value="PATR"/>
    <property type="match status" value="1"/>
</dbReference>
<dbReference type="Pfam" id="PF03797">
    <property type="entry name" value="Autotransporter"/>
    <property type="match status" value="1"/>
</dbReference>
<reference evidence="5" key="2">
    <citation type="submission" date="2007-04" db="EMBL/GenBank/DDBJ databases">
        <title>Complete genome sequence of the nitrogen-fixing bacterium Azorhizobium caulinodans ORS571.</title>
        <authorList>
            <person name="Lee K.B."/>
            <person name="Backer P.D."/>
            <person name="Aono T."/>
            <person name="Liu C.T."/>
            <person name="Suzuki S."/>
            <person name="Suzuki T."/>
            <person name="Kaneko T."/>
            <person name="Yamada M."/>
            <person name="Tabata S."/>
            <person name="Kupfer D.M."/>
            <person name="Najar F.Z."/>
            <person name="Wiley G.B."/>
            <person name="Roe B."/>
            <person name="Binnewies T."/>
            <person name="Ussery D."/>
            <person name="Vereecke D."/>
            <person name="Gevers D."/>
            <person name="Holsters M."/>
            <person name="Oyaizu H."/>
        </authorList>
    </citation>
    <scope>NUCLEOTIDE SEQUENCE [LARGE SCALE GENOMIC DNA]</scope>
    <source>
        <strain evidence="5">ATCC 43989 / DSM 5975 / JCM 20966 / LMG 6465 / NBRC 14845 / NCIMB 13405 / ORS 571</strain>
    </source>
</reference>
<dbReference type="SUPFAM" id="SSF51126">
    <property type="entry name" value="Pectin lyase-like"/>
    <property type="match status" value="1"/>
</dbReference>
<dbReference type="KEGG" id="azc:AZC_4429"/>
<evidence type="ECO:0000256" key="2">
    <source>
        <dbReference type="SAM" id="SignalP"/>
    </source>
</evidence>
<dbReference type="InterPro" id="IPR000326">
    <property type="entry name" value="PAP2/HPO"/>
</dbReference>
<dbReference type="Pfam" id="PF01569">
    <property type="entry name" value="PAP2"/>
    <property type="match status" value="1"/>
</dbReference>
<dbReference type="InterPro" id="IPR013425">
    <property type="entry name" value="Autotrns_rpt"/>
</dbReference>
<sequence>MEGEVRRLSIALFSSTFLLPAYALAQQVPTSPPVNFVNSTTPATGTTLTKVLDAYTDLMVNHPEVMVKNYQTVVSMTQNRTAAQTEAAIRADRTSQAYNVMNGLGPLTNFYLTGAGASTSGTAPQSLTPTTYVTGTLADYQRDINYLSNASAGSQTFGNGTKTPLASAVNFIDNIARANASTEPAKRTFDRYQGATPAINPLDSRYQNYSAATKTGLTTADTASFVVPGYLSQFTVPAAYGTVDNWVKGFTVTAAMVAANGGQPISVPNVGSYDAAGNFTPTLFNVGDYVPGIGTSPRPFRVTSAVNIPTLLYQRINGTNPYADGGFPSGHTNSGYLQSYAVAFLVPQRGQEMLMAASELGNNRILAGMHSPLDVIGGRMESSAIVATNIYGALYDSTGNRLDWTNPANASAYAVYQAYNDTQNYLAASCNAVSVQACIQQAQAAGFGATDPLAYSAANKALYTARLTYGLPVIGPVKAMTAADVPVQAQVLLLTRFPYLSDAQRTEILATTALPSGYAQLSGNTYDGWGQLNLYAAFDGYGAFNSQVNVTMDASLGGYNAADAWRNDITGTGGLTKGGTGQLTLSGNNTYTGPTVINGGYLIVNGSIVSPTTVNSGGTLGGTGRVGNVTVNGGGTLMPGTLGSAGTLTVNGNLAMAANSKLLITATPTATSNVQVNGTATLQGGTVQVGATGTFLPFTQVALISATGGVNGQFAGVTTSGSNLTSALSYDAKTVTLTMNRTDVNYATVAATANQRSVGAALNAAAPSAATAAAGTLVNGVFLSNQASAGLGQAALDSVSGAGLTASQGAALQATSAFTSNIQDQQDTWFTYGRTAPAASASSPALNYAAAPKTKFPPVKAVPAPAPEQRWNVWGGAFGSTTSIDSAPGLTGQSSTTWGGLVGLDYRVQPDWLVGIALGGSTSQFSTTSLNTSGTVDGAHISLYTTYALPSDSYVRGVFTFSGFSNDVKRVAGGVGALAAENEKGSFDSYEARVRGEIGKRFGFGAFGVTPFAAMEFATLNSSAFNEVNSQTGTVGNLSLQVNGQSTQSAPLFLGTRFDAAMPMDGGRALRADATLAYVHDFYSDRSLTNSFVALPGSSFLVQGVSPSADAVQTKVGLEFGVTANTAVFANFNGLFSDNSTSYAGSGGLKVQF</sequence>
<dbReference type="Gene3D" id="1.20.144.10">
    <property type="entry name" value="Phosphatidic acid phosphatase type 2/haloperoxidase"/>
    <property type="match status" value="1"/>
</dbReference>
<dbReference type="InterPro" id="IPR006315">
    <property type="entry name" value="OM_autotransptr_brl_dom"/>
</dbReference>
<dbReference type="PROSITE" id="PS51208">
    <property type="entry name" value="AUTOTRANSPORTER"/>
    <property type="match status" value="1"/>
</dbReference>
<dbReference type="InterPro" id="IPR011050">
    <property type="entry name" value="Pectin_lyase_fold/virulence"/>
</dbReference>
<name>A8HWG6_AZOC5</name>
<proteinExistence type="predicted"/>
<feature type="chain" id="PRO_5002723117" evidence="2">
    <location>
        <begin position="26"/>
        <end position="1153"/>
    </location>
</feature>
<reference evidence="4 5" key="3">
    <citation type="journal article" date="2008" name="BMC Genomics">
        <title>The genome of the versatile nitrogen fixer Azorhizobium caulinodans ORS571.</title>
        <authorList>
            <person name="Lee KB."/>
            <person name="Backer P.D."/>
            <person name="Aono T."/>
            <person name="Liu CT."/>
            <person name="Suzuki S."/>
            <person name="Suzuki T."/>
            <person name="Kaneko T."/>
            <person name="Yamada M."/>
            <person name="Tabata S."/>
            <person name="Kupfer D.M."/>
            <person name="Najar F.Z."/>
            <person name="Wiley G.B."/>
            <person name="Roe B."/>
            <person name="Binnewies T.T."/>
            <person name="Ussery D.W."/>
            <person name="D'Haeze W."/>
            <person name="Herder J.D."/>
            <person name="Gevers D."/>
            <person name="Vereecke D."/>
            <person name="Holsters M."/>
            <person name="Oyaizu H."/>
        </authorList>
    </citation>
    <scope>NUCLEOTIDE SEQUENCE [LARGE SCALE GENOMIC DNA]</scope>
    <source>
        <strain evidence="5">ATCC 43989 / DSM 5975 / JCM 20966 / LMG 6465 / NBRC 14845 / NCIMB 13405 / ORS 571</strain>
    </source>
</reference>
<dbReference type="NCBIfam" id="TIGR02601">
    <property type="entry name" value="autotrns_rpt"/>
    <property type="match status" value="1"/>
</dbReference>
<dbReference type="eggNOG" id="COG4625">
    <property type="taxonomic scope" value="Bacteria"/>
</dbReference>
<dbReference type="eggNOG" id="COG0671">
    <property type="taxonomic scope" value="Bacteria"/>
</dbReference>
<dbReference type="NCBIfam" id="TIGR01414">
    <property type="entry name" value="autotrans_barl"/>
    <property type="match status" value="1"/>
</dbReference>
<dbReference type="STRING" id="438753.AZC_4429"/>
<reference evidence="4 5" key="6">
    <citation type="journal article" date="2011" name="Appl. Environ. Microbiol.">
        <title>Involvement of the azorhizobial chromosome partition gene (parA) in the onset of bacteroid differentiation during Sesbania rostrata stem nodule development.</title>
        <authorList>
            <person name="Liu CT."/>
            <person name="Lee KB."/>
            <person name="Wang YS."/>
            <person name="Peng MH."/>
            <person name="Lee KT."/>
            <person name="Suzuki S."/>
            <person name="Suzuki T."/>
            <person name="Oyaizu H."/>
        </authorList>
    </citation>
    <scope>NUCLEOTIDE SEQUENCE [LARGE SCALE GENOMIC DNA]</scope>
    <source>
        <strain evidence="5">ATCC 43989 / DSM 5975 / JCM 20966 / LMG 6465 / NBRC 14845 / NCIMB 13405 / ORS 571</strain>
    </source>
</reference>
<dbReference type="SUPFAM" id="SSF48317">
    <property type="entry name" value="Acid phosphatase/Vanadium-dependent haloperoxidase"/>
    <property type="match status" value="1"/>
</dbReference>
<dbReference type="InterPro" id="IPR005546">
    <property type="entry name" value="Autotransporte_beta"/>
</dbReference>
<dbReference type="Proteomes" id="UP000000270">
    <property type="component" value="Chromosome"/>
</dbReference>
<keyword evidence="1 2" id="KW-0732">Signal</keyword>
<keyword evidence="5" id="KW-1185">Reference proteome</keyword>
<gene>
    <name evidence="4" type="ordered locus">AZC_4429</name>
</gene>
<dbReference type="SUPFAM" id="SSF103515">
    <property type="entry name" value="Autotransporter"/>
    <property type="match status" value="1"/>
</dbReference>
<feature type="domain" description="Autotransporter" evidence="3">
    <location>
        <begin position="866"/>
        <end position="1153"/>
    </location>
</feature>
<dbReference type="EMBL" id="AP009384">
    <property type="protein sequence ID" value="BAF90427.1"/>
    <property type="molecule type" value="Genomic_DNA"/>
</dbReference>
<dbReference type="GO" id="GO:0019867">
    <property type="term" value="C:outer membrane"/>
    <property type="evidence" value="ECO:0007669"/>
    <property type="project" value="InterPro"/>
</dbReference>
<evidence type="ECO:0000259" key="3">
    <source>
        <dbReference type="PROSITE" id="PS51208"/>
    </source>
</evidence>
<protein>
    <submittedName>
        <fullName evidence="4">Outer membrane autotransporter barrel</fullName>
    </submittedName>
</protein>